<keyword evidence="5" id="KW-1185">Reference proteome</keyword>
<dbReference type="Proteomes" id="UP000007879">
    <property type="component" value="Unassembled WGS sequence"/>
</dbReference>
<sequence>MASLKEKEKVLQDEIEKFKDIQKDIQKCVSKRKQLEGQLTENKTVKEEMDVLEDDAVVYKLIGPALIKQELSEAKDTVVKRLDFIAREISSCEDLYKEYEKKQEGMTEKLAKLQQEYQKAVIAAGGGMMKK</sequence>
<reference evidence="5" key="1">
    <citation type="journal article" date="2010" name="Nature">
        <title>The Amphimedon queenslandica genome and the evolution of animal complexity.</title>
        <authorList>
            <person name="Srivastava M."/>
            <person name="Simakov O."/>
            <person name="Chapman J."/>
            <person name="Fahey B."/>
            <person name="Gauthier M.E."/>
            <person name="Mitros T."/>
            <person name="Richards G.S."/>
            <person name="Conaco C."/>
            <person name="Dacre M."/>
            <person name="Hellsten U."/>
            <person name="Larroux C."/>
            <person name="Putnam N.H."/>
            <person name="Stanke M."/>
            <person name="Adamska M."/>
            <person name="Darling A."/>
            <person name="Degnan S.M."/>
            <person name="Oakley T.H."/>
            <person name="Plachetzki D.C."/>
            <person name="Zhai Y."/>
            <person name="Adamski M."/>
            <person name="Calcino A."/>
            <person name="Cummins S.F."/>
            <person name="Goodstein D.M."/>
            <person name="Harris C."/>
            <person name="Jackson D.J."/>
            <person name="Leys S.P."/>
            <person name="Shu S."/>
            <person name="Woodcroft B.J."/>
            <person name="Vervoort M."/>
            <person name="Kosik K.S."/>
            <person name="Manning G."/>
            <person name="Degnan B.M."/>
            <person name="Rokhsar D.S."/>
        </authorList>
    </citation>
    <scope>NUCLEOTIDE SEQUENCE [LARGE SCALE GENOMIC DNA]</scope>
</reference>
<feature type="coiled-coil region" evidence="3">
    <location>
        <begin position="1"/>
        <end position="55"/>
    </location>
</feature>
<dbReference type="Gene3D" id="1.10.287.370">
    <property type="match status" value="1"/>
</dbReference>
<reference evidence="4" key="2">
    <citation type="submission" date="2017-05" db="UniProtKB">
        <authorList>
            <consortium name="EnsemblMetazoa"/>
        </authorList>
    </citation>
    <scope>IDENTIFICATION</scope>
</reference>
<dbReference type="PANTHER" id="PTHR21431">
    <property type="entry name" value="PREFOLDIN SUBUNIT 6"/>
    <property type="match status" value="1"/>
</dbReference>
<dbReference type="STRING" id="400682.A0A1X7UPR3"/>
<dbReference type="EnsemblMetazoa" id="Aqu2.1.29985_001">
    <property type="protein sequence ID" value="Aqu2.1.29985_001"/>
    <property type="gene ID" value="Aqu2.1.29985"/>
</dbReference>
<dbReference type="InterPro" id="IPR002777">
    <property type="entry name" value="PFD_beta-like"/>
</dbReference>
<evidence type="ECO:0000313" key="5">
    <source>
        <dbReference type="Proteomes" id="UP000007879"/>
    </source>
</evidence>
<dbReference type="FunFam" id="1.10.287.370:FF:000003">
    <property type="entry name" value="Prefoldin subunit 6"/>
    <property type="match status" value="1"/>
</dbReference>
<evidence type="ECO:0000256" key="3">
    <source>
        <dbReference type="SAM" id="Coils"/>
    </source>
</evidence>
<dbReference type="AlphaFoldDB" id="A0A1X7UPR3"/>
<dbReference type="InParanoid" id="A0A1X7UPR3"/>
<dbReference type="Pfam" id="PF01920">
    <property type="entry name" value="Prefoldin_2"/>
    <property type="match status" value="1"/>
</dbReference>
<feature type="coiled-coil region" evidence="3">
    <location>
        <begin position="82"/>
        <end position="116"/>
    </location>
</feature>
<evidence type="ECO:0000313" key="4">
    <source>
        <dbReference type="EnsemblMetazoa" id="Aqu2.1.29985_001"/>
    </source>
</evidence>
<dbReference type="KEGG" id="aqu:100637962"/>
<dbReference type="GO" id="GO:0006457">
    <property type="term" value="P:protein folding"/>
    <property type="evidence" value="ECO:0007669"/>
    <property type="project" value="InterPro"/>
</dbReference>
<organism evidence="4">
    <name type="scientific">Amphimedon queenslandica</name>
    <name type="common">Sponge</name>
    <dbReference type="NCBI Taxonomy" id="400682"/>
    <lineage>
        <taxon>Eukaryota</taxon>
        <taxon>Metazoa</taxon>
        <taxon>Porifera</taxon>
        <taxon>Demospongiae</taxon>
        <taxon>Heteroscleromorpha</taxon>
        <taxon>Haplosclerida</taxon>
        <taxon>Niphatidae</taxon>
        <taxon>Amphimedon</taxon>
    </lineage>
</organism>
<evidence type="ECO:0000256" key="1">
    <source>
        <dbReference type="ARBA" id="ARBA00008045"/>
    </source>
</evidence>
<gene>
    <name evidence="4" type="primary">100637962</name>
</gene>
<protein>
    <recommendedName>
        <fullName evidence="6">Prefoldin subunit 6</fullName>
    </recommendedName>
</protein>
<proteinExistence type="inferred from homology"/>
<name>A0A1X7UPR3_AMPQE</name>
<dbReference type="GO" id="GO:0051087">
    <property type="term" value="F:protein-folding chaperone binding"/>
    <property type="evidence" value="ECO:0007669"/>
    <property type="project" value="TreeGrafter"/>
</dbReference>
<dbReference type="OMA" id="VQTEFAQ"/>
<dbReference type="InterPro" id="IPR009053">
    <property type="entry name" value="Prefoldin"/>
</dbReference>
<comment type="similarity">
    <text evidence="1">Belongs to the prefoldin subunit beta family.</text>
</comment>
<keyword evidence="2" id="KW-0143">Chaperone</keyword>
<dbReference type="GO" id="GO:0051082">
    <property type="term" value="F:unfolded protein binding"/>
    <property type="evidence" value="ECO:0007669"/>
    <property type="project" value="InterPro"/>
</dbReference>
<dbReference type="EnsemblMetazoa" id="XM_003386991.3">
    <property type="protein sequence ID" value="XP_003387039.1"/>
    <property type="gene ID" value="LOC100637962"/>
</dbReference>
<dbReference type="SUPFAM" id="SSF46579">
    <property type="entry name" value="Prefoldin"/>
    <property type="match status" value="1"/>
</dbReference>
<dbReference type="GO" id="GO:0016272">
    <property type="term" value="C:prefoldin complex"/>
    <property type="evidence" value="ECO:0007669"/>
    <property type="project" value="InterPro"/>
</dbReference>
<dbReference type="GO" id="GO:0005737">
    <property type="term" value="C:cytoplasm"/>
    <property type="evidence" value="ECO:0007669"/>
    <property type="project" value="TreeGrafter"/>
</dbReference>
<dbReference type="eggNOG" id="KOG3478">
    <property type="taxonomic scope" value="Eukaryota"/>
</dbReference>
<accession>A0A1X7UPR3</accession>
<dbReference type="GO" id="GO:0051131">
    <property type="term" value="P:chaperone-mediated protein complex assembly"/>
    <property type="evidence" value="ECO:0007669"/>
    <property type="project" value="TreeGrafter"/>
</dbReference>
<dbReference type="CDD" id="cd23161">
    <property type="entry name" value="Prefoldin_6"/>
    <property type="match status" value="1"/>
</dbReference>
<evidence type="ECO:0008006" key="6">
    <source>
        <dbReference type="Google" id="ProtNLM"/>
    </source>
</evidence>
<evidence type="ECO:0000256" key="2">
    <source>
        <dbReference type="ARBA" id="ARBA00023186"/>
    </source>
</evidence>
<dbReference type="PANTHER" id="PTHR21431:SF0">
    <property type="entry name" value="PREFOLDIN SUBUNIT 6"/>
    <property type="match status" value="1"/>
</dbReference>
<keyword evidence="3" id="KW-0175">Coiled coil</keyword>
<dbReference type="OrthoDB" id="248120at2759"/>